<evidence type="ECO:0000313" key="3">
    <source>
        <dbReference type="Proteomes" id="UP001149163"/>
    </source>
</evidence>
<name>A0A9W9IEF6_9EURO</name>
<sequence length="483" mass="53701">MDPSFSDWDSLAQLLTYHLDNHDNRAIEYLSTKLQDCGISVELAVPSTDPGGRDARLIFSRAEARSGCAVDGERVFEFPPSHANETDVASLWNTCNQLGALAPAVDIESGRGYGEIELAAELCYSNQNDSSVRQEPLFEGMDTSTIGIDPLVLESTLQGIEYDWDGVLWRDNDLTPSQSPSLLIRDLSSNTSHATPASTPCSSASSSLIDESMTTRCGTPLEPEPDTQGPKQTEMARKARTASSKIAKSTRRSGKTVTQIFRKPQTKQNRTERLTDAQCSPVSMPIDSSYAAEPGELTRLTHRYGKGSAYNLSEAVLLETYDMSINALRSDLVPFLEERLERWKQEGFWFQGRLPKPSLKGTARKQLYSAYSCICKLDTHMADDQIRNRVAMVMLHTSYNLACQEWKMSGSQKPKGKGRGDTSSVIDDILEDMHSDWDENDRKKHLRSRFHDKKRFGKRWLVLGDAVGMGILIACSPKIASIV</sequence>
<accession>A0A9W9IEF6</accession>
<dbReference type="GeneID" id="81422873"/>
<organism evidence="2 3">
    <name type="scientific">Penicillium canariense</name>
    <dbReference type="NCBI Taxonomy" id="189055"/>
    <lineage>
        <taxon>Eukaryota</taxon>
        <taxon>Fungi</taxon>
        <taxon>Dikarya</taxon>
        <taxon>Ascomycota</taxon>
        <taxon>Pezizomycotina</taxon>
        <taxon>Eurotiomycetes</taxon>
        <taxon>Eurotiomycetidae</taxon>
        <taxon>Eurotiales</taxon>
        <taxon>Aspergillaceae</taxon>
        <taxon>Penicillium</taxon>
    </lineage>
</organism>
<protein>
    <submittedName>
        <fullName evidence="2">Uncharacterized protein</fullName>
    </submittedName>
</protein>
<reference evidence="2" key="2">
    <citation type="journal article" date="2023" name="IMA Fungus">
        <title>Comparative genomic study of the Penicillium genus elucidates a diverse pangenome and 15 lateral gene transfer events.</title>
        <authorList>
            <person name="Petersen C."/>
            <person name="Sorensen T."/>
            <person name="Nielsen M.R."/>
            <person name="Sondergaard T.E."/>
            <person name="Sorensen J.L."/>
            <person name="Fitzpatrick D.A."/>
            <person name="Frisvad J.C."/>
            <person name="Nielsen K.L."/>
        </authorList>
    </citation>
    <scope>NUCLEOTIDE SEQUENCE</scope>
    <source>
        <strain evidence="2">IBT 26290</strain>
    </source>
</reference>
<dbReference type="Proteomes" id="UP001149163">
    <property type="component" value="Unassembled WGS sequence"/>
</dbReference>
<dbReference type="EMBL" id="JAPQKN010000001">
    <property type="protein sequence ID" value="KAJ5175695.1"/>
    <property type="molecule type" value="Genomic_DNA"/>
</dbReference>
<evidence type="ECO:0000313" key="2">
    <source>
        <dbReference type="EMBL" id="KAJ5175695.1"/>
    </source>
</evidence>
<feature type="compositionally biased region" description="Low complexity" evidence="1">
    <location>
        <begin position="191"/>
        <end position="207"/>
    </location>
</feature>
<gene>
    <name evidence="2" type="ORF">N7482_001572</name>
</gene>
<keyword evidence="3" id="KW-1185">Reference proteome</keyword>
<dbReference type="AlphaFoldDB" id="A0A9W9IEF6"/>
<feature type="compositionally biased region" description="Polar residues" evidence="1">
    <location>
        <begin position="208"/>
        <end position="217"/>
    </location>
</feature>
<evidence type="ECO:0000256" key="1">
    <source>
        <dbReference type="SAM" id="MobiDB-lite"/>
    </source>
</evidence>
<dbReference type="OrthoDB" id="4468425at2759"/>
<feature type="region of interest" description="Disordered" evidence="1">
    <location>
        <begin position="190"/>
        <end position="275"/>
    </location>
</feature>
<proteinExistence type="predicted"/>
<dbReference type="RefSeq" id="XP_056547303.1">
    <property type="nucleotide sequence ID" value="XM_056683697.1"/>
</dbReference>
<reference evidence="2" key="1">
    <citation type="submission" date="2022-11" db="EMBL/GenBank/DDBJ databases">
        <authorList>
            <person name="Petersen C."/>
        </authorList>
    </citation>
    <scope>NUCLEOTIDE SEQUENCE</scope>
    <source>
        <strain evidence="2">IBT 26290</strain>
    </source>
</reference>
<comment type="caution">
    <text evidence="2">The sequence shown here is derived from an EMBL/GenBank/DDBJ whole genome shotgun (WGS) entry which is preliminary data.</text>
</comment>